<feature type="region of interest" description="Disordered" evidence="1">
    <location>
        <begin position="1"/>
        <end position="191"/>
    </location>
</feature>
<feature type="compositionally biased region" description="Basic and acidic residues" evidence="1">
    <location>
        <begin position="128"/>
        <end position="155"/>
    </location>
</feature>
<name>A0AAV7FG67_ARIFI</name>
<dbReference type="GO" id="GO:0030246">
    <property type="term" value="F:carbohydrate binding"/>
    <property type="evidence" value="ECO:0007669"/>
    <property type="project" value="InterPro"/>
</dbReference>
<dbReference type="InterPro" id="IPR052147">
    <property type="entry name" value="PP2-like/Lectin"/>
</dbReference>
<dbReference type="PANTHER" id="PTHR48478:SF1">
    <property type="entry name" value="LECTIN-LIKE"/>
    <property type="match status" value="1"/>
</dbReference>
<protein>
    <submittedName>
        <fullName evidence="2">Uncharacterized protein</fullName>
    </submittedName>
</protein>
<feature type="compositionally biased region" description="Basic and acidic residues" evidence="1">
    <location>
        <begin position="175"/>
        <end position="188"/>
    </location>
</feature>
<reference evidence="2 3" key="1">
    <citation type="submission" date="2021-07" db="EMBL/GenBank/DDBJ databases">
        <title>The Aristolochia fimbriata genome: insights into angiosperm evolution, floral development and chemical biosynthesis.</title>
        <authorList>
            <person name="Jiao Y."/>
        </authorList>
    </citation>
    <scope>NUCLEOTIDE SEQUENCE [LARGE SCALE GENOMIC DNA]</scope>
    <source>
        <strain evidence="2">IBCAS-2021</strain>
        <tissue evidence="2">Leaf</tissue>
    </source>
</reference>
<dbReference type="Pfam" id="PF14299">
    <property type="entry name" value="PP2"/>
    <property type="match status" value="1"/>
</dbReference>
<organism evidence="2 3">
    <name type="scientific">Aristolochia fimbriata</name>
    <name type="common">White veined hardy Dutchman's pipe vine</name>
    <dbReference type="NCBI Taxonomy" id="158543"/>
    <lineage>
        <taxon>Eukaryota</taxon>
        <taxon>Viridiplantae</taxon>
        <taxon>Streptophyta</taxon>
        <taxon>Embryophyta</taxon>
        <taxon>Tracheophyta</taxon>
        <taxon>Spermatophyta</taxon>
        <taxon>Magnoliopsida</taxon>
        <taxon>Magnoliidae</taxon>
        <taxon>Piperales</taxon>
        <taxon>Aristolochiaceae</taxon>
        <taxon>Aristolochia</taxon>
    </lineage>
</organism>
<keyword evidence="3" id="KW-1185">Reference proteome</keyword>
<feature type="compositionally biased region" description="Polar residues" evidence="1">
    <location>
        <begin position="160"/>
        <end position="174"/>
    </location>
</feature>
<dbReference type="AlphaFoldDB" id="A0AAV7FG67"/>
<comment type="caution">
    <text evidence="2">The sequence shown here is derived from an EMBL/GenBank/DDBJ whole genome shotgun (WGS) entry which is preliminary data.</text>
</comment>
<gene>
    <name evidence="2" type="ORF">H6P81_003225</name>
</gene>
<dbReference type="EMBL" id="JAINDJ010000002">
    <property type="protein sequence ID" value="KAG9458717.1"/>
    <property type="molecule type" value="Genomic_DNA"/>
</dbReference>
<feature type="compositionally biased region" description="Polar residues" evidence="1">
    <location>
        <begin position="65"/>
        <end position="80"/>
    </location>
</feature>
<proteinExistence type="predicted"/>
<sequence length="345" mass="39182">MGNQASVEEVAKQQVEEPKNQPSTSQVRTQVEDDKKKPPTDQDGRPQLQDVRKLPQSDDGIAPKATNTPNTKQTDSNLPDHTQRKEARQEGNPQLQEVRKLPHNDKDTAPKAMNTLSAKQPVSNPPDHTQRKETRQEGRPQLQEVRKLPHNDKDIAPNAKNISNTKQPVSNLPDHTQRKEVQKEEKPSPKSYVIPAKELAITWSEEPRYWSWQSWKEPSSNTNTEVAHLLNVCWLEVHGKFDVSKLSSGIVYEIVFVVMLKYPAYGWEVPVNLKVVSPQGQPQQHQERLVEKLRGQWIELHAGNFTRTNNGTGDVEFSLFEYCGGQWKRGLIVKGAIIRPKISMG</sequence>
<dbReference type="Proteomes" id="UP000825729">
    <property type="component" value="Unassembled WGS sequence"/>
</dbReference>
<feature type="compositionally biased region" description="Basic and acidic residues" evidence="1">
    <location>
        <begin position="97"/>
        <end position="109"/>
    </location>
</feature>
<feature type="compositionally biased region" description="Basic and acidic residues" evidence="1">
    <location>
        <begin position="30"/>
        <end position="56"/>
    </location>
</feature>
<accession>A0AAV7FG67</accession>
<evidence type="ECO:0000313" key="2">
    <source>
        <dbReference type="EMBL" id="KAG9458717.1"/>
    </source>
</evidence>
<evidence type="ECO:0000313" key="3">
    <source>
        <dbReference type="Proteomes" id="UP000825729"/>
    </source>
</evidence>
<dbReference type="InterPro" id="IPR025886">
    <property type="entry name" value="PP2-like"/>
</dbReference>
<feature type="compositionally biased region" description="Polar residues" evidence="1">
    <location>
        <begin position="20"/>
        <end position="29"/>
    </location>
</feature>
<dbReference type="PANTHER" id="PTHR48478">
    <property type="entry name" value="LECTIN-LIKE"/>
    <property type="match status" value="1"/>
</dbReference>
<feature type="compositionally biased region" description="Basic and acidic residues" evidence="1">
    <location>
        <begin position="9"/>
        <end position="19"/>
    </location>
</feature>
<evidence type="ECO:0000256" key="1">
    <source>
        <dbReference type="SAM" id="MobiDB-lite"/>
    </source>
</evidence>